<keyword evidence="2" id="KW-0479">Metal-binding</keyword>
<dbReference type="GO" id="GO:0046872">
    <property type="term" value="F:metal ion binding"/>
    <property type="evidence" value="ECO:0007669"/>
    <property type="project" value="UniProtKB-KW"/>
</dbReference>
<dbReference type="Gene3D" id="3.30.2010.10">
    <property type="entry name" value="Metalloproteases ('zincins'), catalytic domain"/>
    <property type="match status" value="1"/>
</dbReference>
<dbReference type="PATRIC" id="fig|502682.8.peg.2659"/>
<dbReference type="InterPro" id="IPR032456">
    <property type="entry name" value="Peptidase_M48_N"/>
</dbReference>
<evidence type="ECO:0000256" key="2">
    <source>
        <dbReference type="PIRSR" id="PIRSR627057-2"/>
    </source>
</evidence>
<feature type="binding site" evidence="2">
    <location>
        <position position="248"/>
    </location>
    <ligand>
        <name>Zn(2+)</name>
        <dbReference type="ChEBI" id="CHEBI:29105"/>
        <note>catalytic</note>
    </ligand>
</feature>
<dbReference type="RefSeq" id="WP_047007856.1">
    <property type="nucleotide sequence ID" value="NZ_CP018098.1"/>
</dbReference>
<keyword evidence="7" id="KW-1185">Reference proteome</keyword>
<accession>A0A0G9MKB0</accession>
<feature type="binding site" evidence="2">
    <location>
        <position position="321"/>
    </location>
    <ligand>
        <name>Zn(2+)</name>
        <dbReference type="ChEBI" id="CHEBI:29105"/>
        <note>catalytic</note>
    </ligand>
</feature>
<evidence type="ECO:0000259" key="4">
    <source>
        <dbReference type="Pfam" id="PF01435"/>
    </source>
</evidence>
<evidence type="ECO:0000313" key="7">
    <source>
        <dbReference type="Proteomes" id="UP000053070"/>
    </source>
</evidence>
<dbReference type="GO" id="GO:0071586">
    <property type="term" value="P:CAAX-box protein processing"/>
    <property type="evidence" value="ECO:0007669"/>
    <property type="project" value="InterPro"/>
</dbReference>
<comment type="caution">
    <text evidence="6">The sequence shown here is derived from an EMBL/GenBank/DDBJ whole genome shotgun (WGS) entry which is preliminary data.</text>
</comment>
<dbReference type="Pfam" id="PF16491">
    <property type="entry name" value="Peptidase_M48_N"/>
    <property type="match status" value="1"/>
</dbReference>
<comment type="cofactor">
    <cofactor evidence="2 3">
        <name>Zn(2+)</name>
        <dbReference type="ChEBI" id="CHEBI:29105"/>
    </cofactor>
    <text evidence="2 3">Binds 1 zinc ion per subunit.</text>
</comment>
<dbReference type="STRING" id="502682.BMF35_b0222"/>
<dbReference type="PANTHER" id="PTHR10120">
    <property type="entry name" value="CAAX PRENYL PROTEASE 1"/>
    <property type="match status" value="1"/>
</dbReference>
<evidence type="ECO:0000313" key="6">
    <source>
        <dbReference type="EMBL" id="KLE31146.1"/>
    </source>
</evidence>
<feature type="domain" description="Peptidase M48" evidence="4">
    <location>
        <begin position="176"/>
        <end position="377"/>
    </location>
</feature>
<keyword evidence="2 3" id="KW-0862">Zinc</keyword>
<keyword evidence="3" id="KW-0645">Protease</keyword>
<dbReference type="KEGG" id="egn:BMF35_b0222"/>
<feature type="binding site" evidence="2">
    <location>
        <position position="244"/>
    </location>
    <ligand>
        <name>Zn(2+)</name>
        <dbReference type="ChEBI" id="CHEBI:29105"/>
        <note>catalytic</note>
    </ligand>
</feature>
<dbReference type="CDD" id="cd07343">
    <property type="entry name" value="M48A_Zmpste24p_like"/>
    <property type="match status" value="1"/>
</dbReference>
<feature type="active site" description="Proton donor" evidence="1">
    <location>
        <position position="325"/>
    </location>
</feature>
<dbReference type="AlphaFoldDB" id="A0A0G9MKB0"/>
<organism evidence="6 7">
    <name type="scientific">Aurantiacibacter gangjinensis</name>
    <dbReference type="NCBI Taxonomy" id="502682"/>
    <lineage>
        <taxon>Bacteria</taxon>
        <taxon>Pseudomonadati</taxon>
        <taxon>Pseudomonadota</taxon>
        <taxon>Alphaproteobacteria</taxon>
        <taxon>Sphingomonadales</taxon>
        <taxon>Erythrobacteraceae</taxon>
        <taxon>Aurantiacibacter</taxon>
    </lineage>
</organism>
<feature type="active site" evidence="1">
    <location>
        <position position="245"/>
    </location>
</feature>
<reference evidence="6 7" key="1">
    <citation type="submission" date="2015-04" db="EMBL/GenBank/DDBJ databases">
        <title>The draft genome sequence of Erythrobacr gangjinensis K7-2.</title>
        <authorList>
            <person name="Zhuang L."/>
            <person name="Liu Y."/>
            <person name="Shao Z."/>
        </authorList>
    </citation>
    <scope>NUCLEOTIDE SEQUENCE [LARGE SCALE GENOMIC DNA]</scope>
    <source>
        <strain evidence="6 7">K7-2</strain>
    </source>
</reference>
<keyword evidence="3" id="KW-0482">Metalloprotease</keyword>
<keyword evidence="3" id="KW-0378">Hydrolase</keyword>
<dbReference type="Pfam" id="PF01435">
    <property type="entry name" value="Peptidase_M48"/>
    <property type="match status" value="1"/>
</dbReference>
<dbReference type="InterPro" id="IPR001915">
    <property type="entry name" value="Peptidase_M48"/>
</dbReference>
<dbReference type="OrthoDB" id="9781930at2"/>
<comment type="similarity">
    <text evidence="3">Belongs to the peptidase M48 family.</text>
</comment>
<proteinExistence type="inferred from homology"/>
<dbReference type="InterPro" id="IPR027057">
    <property type="entry name" value="CAXX_Prtase_1"/>
</dbReference>
<dbReference type="Proteomes" id="UP000053070">
    <property type="component" value="Unassembled WGS sequence"/>
</dbReference>
<name>A0A0G9MKB0_9SPHN</name>
<evidence type="ECO:0000259" key="5">
    <source>
        <dbReference type="Pfam" id="PF16491"/>
    </source>
</evidence>
<dbReference type="GO" id="GO:0004222">
    <property type="term" value="F:metalloendopeptidase activity"/>
    <property type="evidence" value="ECO:0007669"/>
    <property type="project" value="InterPro"/>
</dbReference>
<dbReference type="EMBL" id="LBHC01000003">
    <property type="protein sequence ID" value="KLE31146.1"/>
    <property type="molecule type" value="Genomic_DNA"/>
</dbReference>
<evidence type="ECO:0000256" key="3">
    <source>
        <dbReference type="RuleBase" id="RU003983"/>
    </source>
</evidence>
<gene>
    <name evidence="6" type="ORF">AAW01_13035</name>
</gene>
<sequence length="386" mass="42869">MQILAAAATQEWMATLSAEELALARDYTTGNHWLILWGLVVSALVTWVIVRWGVLDRVAAYTEKRWLRILLVATTFLIISTLLTLPWSIYTDWWRETQYDRTSQPLSDFVAQGAIGLVLSAVIGAIFLLGVYWLLRKTGRFWWAWAGGLVASLVAFMLLLSPILIEPLFNDYQPIPEGEVRDAVLELAAEAGVPEDRVFMYDGSRQSNNFTANVSGVGGSARIAISDVAMDEASLDEVKAVTGHEIGHYVLGHVWRSVLVLSVLAIFLFWLTDRLYPRFARWFGTDAEISDIRGLPVFLFVLGLLSTLAGPVTNTLTRVGEREADAYSLATVGLPDALAGALIKTAEYRYPLAGPVEETLFYTHPTVENRIRTAMEWKLANQAGTE</sequence>
<protein>
    <submittedName>
        <fullName evidence="6">Peptidase M48</fullName>
    </submittedName>
</protein>
<feature type="domain" description="CAAX prenyl protease 1 N-terminal" evidence="5">
    <location>
        <begin position="13"/>
        <end position="170"/>
    </location>
</feature>
<evidence type="ECO:0000256" key="1">
    <source>
        <dbReference type="PIRSR" id="PIRSR627057-1"/>
    </source>
</evidence>